<proteinExistence type="predicted"/>
<dbReference type="Proteomes" id="UP001177021">
    <property type="component" value="Unassembled WGS sequence"/>
</dbReference>
<name>A0ACB0KZL5_TRIPR</name>
<gene>
    <name evidence="1" type="ORF">MILVUS5_LOCUS28160</name>
</gene>
<sequence length="358" mass="40157">MKKTIVPPIHTPKTTNLNRLKTTMNELKPRYPNDDEWLFPITTSVPIGNLTDHTFYISDDKVRCGMAFSVAYNTAKNSNNNKELCVNVSSMLCNVYGSPTVFRTSTEAALNRIGVRPSKVVWLPYMAKECNIDKNEIPQLEWPTILVYFSCCVLVLLKKFTDKESYSDFMSRCICDLRELVGFDPDAKLDIPFDFRRANVIKTMLGSCSTLRHDVIKFILRKSNWGDAEIGGVCQYLCAELAWSGMRHFSLINDVLVKPQSPVLFDDRVLSEVEDFTEASEAVASHICPQLYMSVASYFEMLMVHSSRFPTLIAVAQEVKKGDTSCARSSASDSEVILTAGADPITVKALVNLHNSNC</sequence>
<evidence type="ECO:0000313" key="2">
    <source>
        <dbReference type="Proteomes" id="UP001177021"/>
    </source>
</evidence>
<evidence type="ECO:0000313" key="1">
    <source>
        <dbReference type="EMBL" id="CAJ2662595.1"/>
    </source>
</evidence>
<protein>
    <submittedName>
        <fullName evidence="1">Uncharacterized protein</fullName>
    </submittedName>
</protein>
<organism evidence="1 2">
    <name type="scientific">Trifolium pratense</name>
    <name type="common">Red clover</name>
    <dbReference type="NCBI Taxonomy" id="57577"/>
    <lineage>
        <taxon>Eukaryota</taxon>
        <taxon>Viridiplantae</taxon>
        <taxon>Streptophyta</taxon>
        <taxon>Embryophyta</taxon>
        <taxon>Tracheophyta</taxon>
        <taxon>Spermatophyta</taxon>
        <taxon>Magnoliopsida</taxon>
        <taxon>eudicotyledons</taxon>
        <taxon>Gunneridae</taxon>
        <taxon>Pentapetalae</taxon>
        <taxon>rosids</taxon>
        <taxon>fabids</taxon>
        <taxon>Fabales</taxon>
        <taxon>Fabaceae</taxon>
        <taxon>Papilionoideae</taxon>
        <taxon>50 kb inversion clade</taxon>
        <taxon>NPAAA clade</taxon>
        <taxon>Hologalegina</taxon>
        <taxon>IRL clade</taxon>
        <taxon>Trifolieae</taxon>
        <taxon>Trifolium</taxon>
    </lineage>
</organism>
<comment type="caution">
    <text evidence="1">The sequence shown here is derived from an EMBL/GenBank/DDBJ whole genome shotgun (WGS) entry which is preliminary data.</text>
</comment>
<accession>A0ACB0KZL5</accession>
<reference evidence="1" key="1">
    <citation type="submission" date="2023-10" db="EMBL/GenBank/DDBJ databases">
        <authorList>
            <person name="Rodriguez Cubillos JULIANA M."/>
            <person name="De Vega J."/>
        </authorList>
    </citation>
    <scope>NUCLEOTIDE SEQUENCE</scope>
</reference>
<keyword evidence="2" id="KW-1185">Reference proteome</keyword>
<dbReference type="EMBL" id="CASHSV030000409">
    <property type="protein sequence ID" value="CAJ2662595.1"/>
    <property type="molecule type" value="Genomic_DNA"/>
</dbReference>